<reference evidence="1" key="3">
    <citation type="submission" date="2025-09" db="UniProtKB">
        <authorList>
            <consortium name="Ensembl"/>
        </authorList>
    </citation>
    <scope>IDENTIFICATION</scope>
</reference>
<dbReference type="Proteomes" id="UP000008144">
    <property type="component" value="Unassembled WGS sequence"/>
</dbReference>
<dbReference type="HOGENOM" id="CLU_1320482_0_0_1"/>
<dbReference type="AlphaFoldDB" id="F6QVS0"/>
<dbReference type="Ensembl" id="ENSCINT00000025758.2">
    <property type="protein sequence ID" value="ENSCINP00000025512.2"/>
    <property type="gene ID" value="ENSCING00000014018.2"/>
</dbReference>
<accession>F6QVS0</accession>
<dbReference type="InParanoid" id="F6QVS0"/>
<name>F6QVS0_CIOIN</name>
<proteinExistence type="predicted"/>
<reference evidence="1" key="2">
    <citation type="submission" date="2025-08" db="UniProtKB">
        <authorList>
            <consortium name="Ensembl"/>
        </authorList>
    </citation>
    <scope>IDENTIFICATION</scope>
</reference>
<evidence type="ECO:0000313" key="1">
    <source>
        <dbReference type="Ensembl" id="ENSCINP00000025512.2"/>
    </source>
</evidence>
<organism evidence="1 2">
    <name type="scientific">Ciona intestinalis</name>
    <name type="common">Transparent sea squirt</name>
    <name type="synonym">Ascidia intestinalis</name>
    <dbReference type="NCBI Taxonomy" id="7719"/>
    <lineage>
        <taxon>Eukaryota</taxon>
        <taxon>Metazoa</taxon>
        <taxon>Chordata</taxon>
        <taxon>Tunicata</taxon>
        <taxon>Ascidiacea</taxon>
        <taxon>Phlebobranchia</taxon>
        <taxon>Cionidae</taxon>
        <taxon>Ciona</taxon>
    </lineage>
</organism>
<protein>
    <submittedName>
        <fullName evidence="1">Uncharacterized LOC100184255</fullName>
    </submittedName>
</protein>
<evidence type="ECO:0000313" key="2">
    <source>
        <dbReference type="Proteomes" id="UP000008144"/>
    </source>
</evidence>
<dbReference type="GeneTree" id="ENSGT00660000097439"/>
<keyword evidence="2" id="KW-1185">Reference proteome</keyword>
<reference evidence="2" key="1">
    <citation type="journal article" date="2002" name="Science">
        <title>The draft genome of Ciona intestinalis: insights into chordate and vertebrate origins.</title>
        <authorList>
            <person name="Dehal P."/>
            <person name="Satou Y."/>
            <person name="Campbell R.K."/>
            <person name="Chapman J."/>
            <person name="Degnan B."/>
            <person name="De Tomaso A."/>
            <person name="Davidson B."/>
            <person name="Di Gregorio A."/>
            <person name="Gelpke M."/>
            <person name="Goodstein D.M."/>
            <person name="Harafuji N."/>
            <person name="Hastings K.E."/>
            <person name="Ho I."/>
            <person name="Hotta K."/>
            <person name="Huang W."/>
            <person name="Kawashima T."/>
            <person name="Lemaire P."/>
            <person name="Martinez D."/>
            <person name="Meinertzhagen I.A."/>
            <person name="Necula S."/>
            <person name="Nonaka M."/>
            <person name="Putnam N."/>
            <person name="Rash S."/>
            <person name="Saiga H."/>
            <person name="Satake M."/>
            <person name="Terry A."/>
            <person name="Yamada L."/>
            <person name="Wang H.G."/>
            <person name="Awazu S."/>
            <person name="Azumi K."/>
            <person name="Boore J."/>
            <person name="Branno M."/>
            <person name="Chin-Bow S."/>
            <person name="DeSantis R."/>
            <person name="Doyle S."/>
            <person name="Francino P."/>
            <person name="Keys D.N."/>
            <person name="Haga S."/>
            <person name="Hayashi H."/>
            <person name="Hino K."/>
            <person name="Imai K.S."/>
            <person name="Inaba K."/>
            <person name="Kano S."/>
            <person name="Kobayashi K."/>
            <person name="Kobayashi M."/>
            <person name="Lee B.I."/>
            <person name="Makabe K.W."/>
            <person name="Manohar C."/>
            <person name="Matassi G."/>
            <person name="Medina M."/>
            <person name="Mochizuki Y."/>
            <person name="Mount S."/>
            <person name="Morishita T."/>
            <person name="Miura S."/>
            <person name="Nakayama A."/>
            <person name="Nishizaka S."/>
            <person name="Nomoto H."/>
            <person name="Ohta F."/>
            <person name="Oishi K."/>
            <person name="Rigoutsos I."/>
            <person name="Sano M."/>
            <person name="Sasaki A."/>
            <person name="Sasakura Y."/>
            <person name="Shoguchi E."/>
            <person name="Shin-i T."/>
            <person name="Spagnuolo A."/>
            <person name="Stainier D."/>
            <person name="Suzuki M.M."/>
            <person name="Tassy O."/>
            <person name="Takatori N."/>
            <person name="Tokuoka M."/>
            <person name="Yagi K."/>
            <person name="Yoshizaki F."/>
            <person name="Wada S."/>
            <person name="Zhang C."/>
            <person name="Hyatt P.D."/>
            <person name="Larimer F."/>
            <person name="Detter C."/>
            <person name="Doggett N."/>
            <person name="Glavina T."/>
            <person name="Hawkins T."/>
            <person name="Richardson P."/>
            <person name="Lucas S."/>
            <person name="Kohara Y."/>
            <person name="Levine M."/>
            <person name="Satoh N."/>
            <person name="Rokhsar D.S."/>
        </authorList>
    </citation>
    <scope>NUCLEOTIDE SEQUENCE [LARGE SCALE GENOMIC DNA]</scope>
</reference>
<sequence length="208" mass="24230">MGNYEVAVCKDALNKLKEVETSLNPDYLKSVLHRLQLIVGELREETNPPELIEFLTKLKEEPPFAQPSKRERNDTEETLGQLVDTVLNTLGGKYYKADLSAVDLVSLNKTIAKLLKHLDPKDTQLQLRSSWTKFMLPKFEQAYEQLRKIDFERNMTKLSDAGKHFSLHLVKRDWMDVWMHYTPFYCWNGDSITEDPHYTANDTHLPCE</sequence>
<gene>
    <name evidence="1" type="primary">LOC100184255</name>
</gene>